<feature type="transmembrane region" description="Helical" evidence="1">
    <location>
        <begin position="12"/>
        <end position="31"/>
    </location>
</feature>
<reference evidence="2" key="1">
    <citation type="submission" date="2018-05" db="EMBL/GenBank/DDBJ databases">
        <authorList>
            <person name="Lanie J.A."/>
            <person name="Ng W.-L."/>
            <person name="Kazmierczak K.M."/>
            <person name="Andrzejewski T.M."/>
            <person name="Davidsen T.M."/>
            <person name="Wayne K.J."/>
            <person name="Tettelin H."/>
            <person name="Glass J.I."/>
            <person name="Rusch D."/>
            <person name="Podicherti R."/>
            <person name="Tsui H.-C.T."/>
            <person name="Winkler M.E."/>
        </authorList>
    </citation>
    <scope>NUCLEOTIDE SEQUENCE</scope>
</reference>
<protein>
    <submittedName>
        <fullName evidence="2">Uncharacterized protein</fullName>
    </submittedName>
</protein>
<evidence type="ECO:0000313" key="2">
    <source>
        <dbReference type="EMBL" id="SVE43689.1"/>
    </source>
</evidence>
<sequence>MERDMLTEIVRFGGTVAMFIAMYFVIIIFFAL</sequence>
<dbReference type="EMBL" id="UINC01217195">
    <property type="protein sequence ID" value="SVE43689.1"/>
    <property type="molecule type" value="Genomic_DNA"/>
</dbReference>
<keyword evidence="1" id="KW-0472">Membrane</keyword>
<gene>
    <name evidence="2" type="ORF">METZ01_LOCUS496543</name>
</gene>
<dbReference type="AlphaFoldDB" id="A0A383DH94"/>
<keyword evidence="1" id="KW-1133">Transmembrane helix</keyword>
<proteinExistence type="predicted"/>
<accession>A0A383DH94</accession>
<keyword evidence="1" id="KW-0812">Transmembrane</keyword>
<name>A0A383DH94_9ZZZZ</name>
<organism evidence="2">
    <name type="scientific">marine metagenome</name>
    <dbReference type="NCBI Taxonomy" id="408172"/>
    <lineage>
        <taxon>unclassified sequences</taxon>
        <taxon>metagenomes</taxon>
        <taxon>ecological metagenomes</taxon>
    </lineage>
</organism>
<evidence type="ECO:0000256" key="1">
    <source>
        <dbReference type="SAM" id="Phobius"/>
    </source>
</evidence>